<comment type="cofactor">
    <cofactor evidence="8">
        <name>Mg(2+)</name>
        <dbReference type="ChEBI" id="CHEBI:18420"/>
    </cofactor>
</comment>
<feature type="coiled-coil region" evidence="9">
    <location>
        <begin position="164"/>
        <end position="198"/>
    </location>
</feature>
<dbReference type="InterPro" id="IPR025121">
    <property type="entry name" value="GTPase_HflX_N"/>
</dbReference>
<keyword evidence="2 8" id="KW-0479">Metal-binding</keyword>
<comment type="similarity">
    <text evidence="6">Belongs to the TRAFAC class OBG-HflX-like GTPase superfamily. HflX GTPase family.</text>
</comment>
<evidence type="ECO:0000256" key="9">
    <source>
        <dbReference type="SAM" id="Coils"/>
    </source>
</evidence>
<keyword evidence="12" id="KW-1185">Reference proteome</keyword>
<evidence type="ECO:0000256" key="6">
    <source>
        <dbReference type="HAMAP-Rule" id="MF_00900"/>
    </source>
</evidence>
<evidence type="ECO:0000256" key="7">
    <source>
        <dbReference type="PIRSR" id="PIRSR006809-1"/>
    </source>
</evidence>
<dbReference type="InterPro" id="IPR006073">
    <property type="entry name" value="GTP-bd"/>
</dbReference>
<organism evidence="11 12">
    <name type="scientific">Spirochaeta isovalerica</name>
    <dbReference type="NCBI Taxonomy" id="150"/>
    <lineage>
        <taxon>Bacteria</taxon>
        <taxon>Pseudomonadati</taxon>
        <taxon>Spirochaetota</taxon>
        <taxon>Spirochaetia</taxon>
        <taxon>Spirochaetales</taxon>
        <taxon>Spirochaetaceae</taxon>
        <taxon>Spirochaeta</taxon>
    </lineage>
</organism>
<dbReference type="Proteomes" id="UP000587760">
    <property type="component" value="Unassembled WGS sequence"/>
</dbReference>
<dbReference type="InterPro" id="IPR016496">
    <property type="entry name" value="GTPase_HflX"/>
</dbReference>
<keyword evidence="4 8" id="KW-0460">Magnesium</keyword>
<dbReference type="CDD" id="cd01878">
    <property type="entry name" value="HflX"/>
    <property type="match status" value="1"/>
</dbReference>
<feature type="binding site" evidence="8">
    <location>
        <position position="218"/>
    </location>
    <ligand>
        <name>Mg(2+)</name>
        <dbReference type="ChEBI" id="CHEBI:18420"/>
    </ligand>
</feature>
<keyword evidence="1 6" id="KW-0963">Cytoplasm</keyword>
<dbReference type="Gene3D" id="3.40.50.300">
    <property type="entry name" value="P-loop containing nucleotide triphosphate hydrolases"/>
    <property type="match status" value="1"/>
</dbReference>
<reference evidence="11 12" key="1">
    <citation type="submission" date="2020-08" db="EMBL/GenBank/DDBJ databases">
        <title>Genomic Encyclopedia of Type Strains, Phase IV (KMG-IV): sequencing the most valuable type-strain genomes for metagenomic binning, comparative biology and taxonomic classification.</title>
        <authorList>
            <person name="Goeker M."/>
        </authorList>
    </citation>
    <scope>NUCLEOTIDE SEQUENCE [LARGE SCALE GENOMIC DNA]</scope>
    <source>
        <strain evidence="11 12">DSM 2461</strain>
    </source>
</reference>
<feature type="binding site" evidence="7">
    <location>
        <begin position="236"/>
        <end position="240"/>
    </location>
    <ligand>
        <name>GTP</name>
        <dbReference type="ChEBI" id="CHEBI:37565"/>
    </ligand>
</feature>
<dbReference type="Gene3D" id="6.10.250.2860">
    <property type="match status" value="1"/>
</dbReference>
<protein>
    <recommendedName>
        <fullName evidence="6">GTPase HflX</fullName>
    </recommendedName>
    <alternativeName>
        <fullName evidence="6">GTP-binding protein HflX</fullName>
    </alternativeName>
</protein>
<dbReference type="Pfam" id="PF16360">
    <property type="entry name" value="GTP-bdg_M"/>
    <property type="match status" value="1"/>
</dbReference>
<feature type="binding site" evidence="8">
    <location>
        <position position="238"/>
    </location>
    <ligand>
        <name>Mg(2+)</name>
        <dbReference type="ChEBI" id="CHEBI:18420"/>
    </ligand>
</feature>
<name>A0A841R6R1_9SPIO</name>
<keyword evidence="9" id="KW-0175">Coiled coil</keyword>
<dbReference type="PANTHER" id="PTHR10229">
    <property type="entry name" value="GTP-BINDING PROTEIN HFLX"/>
    <property type="match status" value="1"/>
</dbReference>
<dbReference type="InterPro" id="IPR032305">
    <property type="entry name" value="GTP-bd_M"/>
</dbReference>
<accession>A0A841R6R1</accession>
<evidence type="ECO:0000256" key="8">
    <source>
        <dbReference type="PIRSR" id="PIRSR006809-2"/>
    </source>
</evidence>
<comment type="function">
    <text evidence="6">GTPase that associates with the 50S ribosomal subunit and may have a role during protein synthesis or ribosome biogenesis.</text>
</comment>
<gene>
    <name evidence="6" type="primary">hflX</name>
    <name evidence="11" type="ORF">HNR50_000363</name>
</gene>
<evidence type="ECO:0000256" key="1">
    <source>
        <dbReference type="ARBA" id="ARBA00022490"/>
    </source>
</evidence>
<dbReference type="PRINTS" id="PR00326">
    <property type="entry name" value="GTP1OBG"/>
</dbReference>
<sequence length="432" mass="49332">MPERDILSLKCERAFLVGINEQQEDISESNYHLEELHNLVDTMGIAPVDSIMVKLREKNSRYLIGKGKMEEIGELAEDCRADLIIFDCQLSPSQQRNLEHHYNIAVIDRQEVIIDIFADRASTKEAVLQVALARMKYSLPRLTRAWTHLSKQKGGVRGTRGKGETQLESDRRLVLNRINNLKKELEKVKKNRNVQRKKRLERPVPSISIVGYTNAGKSSLLNLLSDADVLTEDKLFATLDPTTRKIKLEGGREIILTDTVGFIRKLPHDLIDAFKSTLEEAVHADVIMHVVDVSNHEYEEHIKVTEDVLKDLGAGEKSQILVFNKTDMIGHDPVLLAGLKNRYPHCITVSVKEQTGIDELLERVTLEIEKEYGAVELLIPSDKWDINAYIHRNGKILEEEYIEDGTRIKAVLTEKDRNILSPYIYKKTDLNR</sequence>
<evidence type="ECO:0000256" key="4">
    <source>
        <dbReference type="ARBA" id="ARBA00022842"/>
    </source>
</evidence>
<feature type="domain" description="Hflx-type G" evidence="10">
    <location>
        <begin position="205"/>
        <end position="372"/>
    </location>
</feature>
<evidence type="ECO:0000313" key="12">
    <source>
        <dbReference type="Proteomes" id="UP000587760"/>
    </source>
</evidence>
<dbReference type="NCBIfam" id="TIGR03156">
    <property type="entry name" value="GTP_HflX"/>
    <property type="match status" value="1"/>
</dbReference>
<dbReference type="PIRSF" id="PIRSF006809">
    <property type="entry name" value="GTP-binding_hflX_prd"/>
    <property type="match status" value="1"/>
</dbReference>
<comment type="caution">
    <text evidence="11">The sequence shown here is derived from an EMBL/GenBank/DDBJ whole genome shotgun (WGS) entry which is preliminary data.</text>
</comment>
<dbReference type="InterPro" id="IPR027417">
    <property type="entry name" value="P-loop_NTPase"/>
</dbReference>
<dbReference type="HAMAP" id="MF_00900">
    <property type="entry name" value="GTPase_HflX"/>
    <property type="match status" value="1"/>
</dbReference>
<evidence type="ECO:0000313" key="11">
    <source>
        <dbReference type="EMBL" id="MBB6478730.1"/>
    </source>
</evidence>
<dbReference type="RefSeq" id="WP_184742851.1">
    <property type="nucleotide sequence ID" value="NZ_JACHGJ010000001.1"/>
</dbReference>
<dbReference type="EMBL" id="JACHGJ010000001">
    <property type="protein sequence ID" value="MBB6478730.1"/>
    <property type="molecule type" value="Genomic_DNA"/>
</dbReference>
<keyword evidence="3 6" id="KW-0547">Nucleotide-binding</keyword>
<dbReference type="FunFam" id="3.40.50.11060:FF:000001">
    <property type="entry name" value="GTPase HflX"/>
    <property type="match status" value="1"/>
</dbReference>
<feature type="binding site" evidence="7">
    <location>
        <begin position="211"/>
        <end position="218"/>
    </location>
    <ligand>
        <name>GTP</name>
        <dbReference type="ChEBI" id="CHEBI:37565"/>
    </ligand>
</feature>
<dbReference type="GO" id="GO:0043022">
    <property type="term" value="F:ribosome binding"/>
    <property type="evidence" value="ECO:0007669"/>
    <property type="project" value="TreeGrafter"/>
</dbReference>
<comment type="subunit">
    <text evidence="6">Monomer. Associates with the 50S ribosomal subunit.</text>
</comment>
<feature type="binding site" evidence="7">
    <location>
        <begin position="350"/>
        <end position="352"/>
    </location>
    <ligand>
        <name>GTP</name>
        <dbReference type="ChEBI" id="CHEBI:37565"/>
    </ligand>
</feature>
<comment type="subcellular location">
    <subcellularLocation>
        <location evidence="6">Cytoplasm</location>
    </subcellularLocation>
    <text evidence="6">May associate with membranes.</text>
</comment>
<dbReference type="SUPFAM" id="SSF52540">
    <property type="entry name" value="P-loop containing nucleoside triphosphate hydrolases"/>
    <property type="match status" value="1"/>
</dbReference>
<dbReference type="GO" id="GO:0003924">
    <property type="term" value="F:GTPase activity"/>
    <property type="evidence" value="ECO:0007669"/>
    <property type="project" value="UniProtKB-UniRule"/>
</dbReference>
<dbReference type="InterPro" id="IPR042108">
    <property type="entry name" value="GTPase_HflX_N_sf"/>
</dbReference>
<evidence type="ECO:0000256" key="3">
    <source>
        <dbReference type="ARBA" id="ARBA00022741"/>
    </source>
</evidence>
<dbReference type="PROSITE" id="PS51705">
    <property type="entry name" value="G_HFLX"/>
    <property type="match status" value="1"/>
</dbReference>
<proteinExistence type="inferred from homology"/>
<dbReference type="AlphaFoldDB" id="A0A841R6R1"/>
<keyword evidence="5 6" id="KW-0342">GTP-binding</keyword>
<dbReference type="Pfam" id="PF13167">
    <property type="entry name" value="GTP-bdg_N"/>
    <property type="match status" value="1"/>
</dbReference>
<evidence type="ECO:0000259" key="10">
    <source>
        <dbReference type="PROSITE" id="PS51705"/>
    </source>
</evidence>
<dbReference type="PANTHER" id="PTHR10229:SF0">
    <property type="entry name" value="GTP-BINDING PROTEIN 6-RELATED"/>
    <property type="match status" value="1"/>
</dbReference>
<evidence type="ECO:0000256" key="5">
    <source>
        <dbReference type="ARBA" id="ARBA00023134"/>
    </source>
</evidence>
<dbReference type="GO" id="GO:0005737">
    <property type="term" value="C:cytoplasm"/>
    <property type="evidence" value="ECO:0007669"/>
    <property type="project" value="UniProtKB-SubCell"/>
</dbReference>
<feature type="binding site" evidence="7">
    <location>
        <begin position="258"/>
        <end position="261"/>
    </location>
    <ligand>
        <name>GTP</name>
        <dbReference type="ChEBI" id="CHEBI:37565"/>
    </ligand>
</feature>
<feature type="binding site" evidence="7">
    <location>
        <begin position="324"/>
        <end position="327"/>
    </location>
    <ligand>
        <name>GTP</name>
        <dbReference type="ChEBI" id="CHEBI:37565"/>
    </ligand>
</feature>
<dbReference type="InterPro" id="IPR030394">
    <property type="entry name" value="G_HFLX_dom"/>
</dbReference>
<dbReference type="Pfam" id="PF01926">
    <property type="entry name" value="MMR_HSR1"/>
    <property type="match status" value="1"/>
</dbReference>
<dbReference type="GO" id="GO:0046872">
    <property type="term" value="F:metal ion binding"/>
    <property type="evidence" value="ECO:0007669"/>
    <property type="project" value="UniProtKB-KW"/>
</dbReference>
<dbReference type="GO" id="GO:0005525">
    <property type="term" value="F:GTP binding"/>
    <property type="evidence" value="ECO:0007669"/>
    <property type="project" value="UniProtKB-UniRule"/>
</dbReference>
<dbReference type="Gene3D" id="3.40.50.11060">
    <property type="entry name" value="GTPase HflX, N-terminal domain"/>
    <property type="match status" value="1"/>
</dbReference>
<evidence type="ECO:0000256" key="2">
    <source>
        <dbReference type="ARBA" id="ARBA00022723"/>
    </source>
</evidence>